<accession>A0A0E2Z9M0</accession>
<evidence type="ECO:0000313" key="3">
    <source>
        <dbReference type="EMBL" id="KFI20415.1"/>
    </source>
</evidence>
<dbReference type="Proteomes" id="UP000028839">
    <property type="component" value="Unassembled WGS sequence"/>
</dbReference>
<dbReference type="InterPro" id="IPR023346">
    <property type="entry name" value="Lysozyme-like_dom_sf"/>
</dbReference>
<evidence type="ECO:0000256" key="1">
    <source>
        <dbReference type="SAM" id="SignalP"/>
    </source>
</evidence>
<dbReference type="OrthoDB" id="5945995at2"/>
<evidence type="ECO:0000259" key="2">
    <source>
        <dbReference type="Pfam" id="PF01464"/>
    </source>
</evidence>
<dbReference type="SUPFAM" id="SSF53955">
    <property type="entry name" value="Lysozyme-like"/>
    <property type="match status" value="1"/>
</dbReference>
<keyword evidence="1" id="KW-0732">Signal</keyword>
<sequence length="187" mass="21081">MARRLITVCFVGVLWWSTPAQSESVPVGYKKVASEYGLPPALLYSVALTESGQSSLSEGQFRPWPWALNIDGEGHYFSSRQLAWHALQAALTETEASSVDVGLMQISWRYHRANLGSSWQALDPYHNLRVAAAILRDCFVEHTHWIQSAGCYHAPNDPARADLYGQRVKAHWMRLTDTPTEVHLEYP</sequence>
<proteinExistence type="predicted"/>
<dbReference type="EMBL" id="JPGN01000021">
    <property type="protein sequence ID" value="KFI20415.1"/>
    <property type="molecule type" value="Genomic_DNA"/>
</dbReference>
<dbReference type="InterPro" id="IPR008258">
    <property type="entry name" value="Transglycosylase_SLT_dom_1"/>
</dbReference>
<name>A0A0E2Z9M0_9GAMM</name>
<dbReference type="Gene3D" id="1.10.530.10">
    <property type="match status" value="1"/>
</dbReference>
<gene>
    <name evidence="3" type="ORF">IB75_03370</name>
</gene>
<feature type="signal peptide" evidence="1">
    <location>
        <begin position="1"/>
        <end position="22"/>
    </location>
</feature>
<organism evidence="3 4">
    <name type="scientific">Nitrosococcus oceani C-27</name>
    <dbReference type="NCBI Taxonomy" id="314279"/>
    <lineage>
        <taxon>Bacteria</taxon>
        <taxon>Pseudomonadati</taxon>
        <taxon>Pseudomonadota</taxon>
        <taxon>Gammaproteobacteria</taxon>
        <taxon>Chromatiales</taxon>
        <taxon>Chromatiaceae</taxon>
        <taxon>Nitrosococcus</taxon>
    </lineage>
</organism>
<dbReference type="CDD" id="cd13400">
    <property type="entry name" value="LT_IagB-like"/>
    <property type="match status" value="1"/>
</dbReference>
<dbReference type="HOGENOM" id="CLU_063182_2_1_6"/>
<comment type="caution">
    <text evidence="3">The sequence shown here is derived from an EMBL/GenBank/DDBJ whole genome shotgun (WGS) entry which is preliminary data.</text>
</comment>
<reference evidence="3 4" key="1">
    <citation type="submission" date="2014-07" db="EMBL/GenBank/DDBJ databases">
        <title>Comparative analysis of Nitrosococcus oceani genome inventories of strains from Pacific and Atlantic gyres.</title>
        <authorList>
            <person name="Lim C.K."/>
            <person name="Wang L."/>
            <person name="Sayavedra-Soto L.A."/>
            <person name="Klotz M.G."/>
        </authorList>
    </citation>
    <scope>NUCLEOTIDE SEQUENCE [LARGE SCALE GENOMIC DNA]</scope>
    <source>
        <strain evidence="3 4">C-27</strain>
    </source>
</reference>
<feature type="domain" description="Transglycosylase SLT" evidence="2">
    <location>
        <begin position="31"/>
        <end position="154"/>
    </location>
</feature>
<dbReference type="Pfam" id="PF01464">
    <property type="entry name" value="SLT"/>
    <property type="match status" value="1"/>
</dbReference>
<protein>
    <submittedName>
        <fullName evidence="3">Lytic transglycosylase</fullName>
    </submittedName>
</protein>
<evidence type="ECO:0000313" key="4">
    <source>
        <dbReference type="Proteomes" id="UP000028839"/>
    </source>
</evidence>
<feature type="chain" id="PRO_5002408151" evidence="1">
    <location>
        <begin position="23"/>
        <end position="187"/>
    </location>
</feature>
<dbReference type="AlphaFoldDB" id="A0A0E2Z9M0"/>